<keyword evidence="2" id="KW-1185">Reference proteome</keyword>
<reference evidence="1 2" key="1">
    <citation type="submission" date="2024-03" db="EMBL/GenBank/DDBJ databases">
        <authorList>
            <person name="Martinez-Hernandez J."/>
        </authorList>
    </citation>
    <scope>NUCLEOTIDE SEQUENCE [LARGE SCALE GENOMIC DNA]</scope>
</reference>
<protein>
    <submittedName>
        <fullName evidence="1">Uncharacterized protein</fullName>
    </submittedName>
</protein>
<organism evidence="1 2">
    <name type="scientific">Lupinus luteus</name>
    <name type="common">European yellow lupine</name>
    <dbReference type="NCBI Taxonomy" id="3873"/>
    <lineage>
        <taxon>Eukaryota</taxon>
        <taxon>Viridiplantae</taxon>
        <taxon>Streptophyta</taxon>
        <taxon>Embryophyta</taxon>
        <taxon>Tracheophyta</taxon>
        <taxon>Spermatophyta</taxon>
        <taxon>Magnoliopsida</taxon>
        <taxon>eudicotyledons</taxon>
        <taxon>Gunneridae</taxon>
        <taxon>Pentapetalae</taxon>
        <taxon>rosids</taxon>
        <taxon>fabids</taxon>
        <taxon>Fabales</taxon>
        <taxon>Fabaceae</taxon>
        <taxon>Papilionoideae</taxon>
        <taxon>50 kb inversion clade</taxon>
        <taxon>genistoids sensu lato</taxon>
        <taxon>core genistoids</taxon>
        <taxon>Genisteae</taxon>
        <taxon>Lupinus</taxon>
    </lineage>
</organism>
<name>A0AAV1VXE0_LUPLU</name>
<accession>A0AAV1VXE0</accession>
<dbReference type="Proteomes" id="UP001497480">
    <property type="component" value="Unassembled WGS sequence"/>
</dbReference>
<comment type="caution">
    <text evidence="1">The sequence shown here is derived from an EMBL/GenBank/DDBJ whole genome shotgun (WGS) entry which is preliminary data.</text>
</comment>
<sequence>MESGVESMPGVKDLGGVVIDLQGGNYTITKPIIFPSCAGNVVPAHPRNNSIGDRIQRLEEHHTSCGVRCAPDDP</sequence>
<dbReference type="EMBL" id="CAXHTB010000002">
    <property type="protein sequence ID" value="CAL0301548.1"/>
    <property type="molecule type" value="Genomic_DNA"/>
</dbReference>
<evidence type="ECO:0000313" key="1">
    <source>
        <dbReference type="EMBL" id="CAL0301548.1"/>
    </source>
</evidence>
<dbReference type="AlphaFoldDB" id="A0AAV1VXE0"/>
<evidence type="ECO:0000313" key="2">
    <source>
        <dbReference type="Proteomes" id="UP001497480"/>
    </source>
</evidence>
<gene>
    <name evidence="1" type="ORF">LLUT_LOCUS2608</name>
</gene>
<proteinExistence type="predicted"/>